<dbReference type="InterPro" id="IPR039539">
    <property type="entry name" value="Ras_GTPase_bind_prot"/>
</dbReference>
<feature type="region of interest" description="Disordered" evidence="3">
    <location>
        <begin position="1"/>
        <end position="60"/>
    </location>
</feature>
<feature type="compositionally biased region" description="Gly residues" evidence="3">
    <location>
        <begin position="532"/>
        <end position="593"/>
    </location>
</feature>
<keyword evidence="1 2" id="KW-0694">RNA-binding</keyword>
<feature type="region of interest" description="Disordered" evidence="3">
    <location>
        <begin position="524"/>
        <end position="593"/>
    </location>
</feature>
<evidence type="ECO:0000256" key="2">
    <source>
        <dbReference type="PROSITE-ProRule" id="PRU00176"/>
    </source>
</evidence>
<dbReference type="InterPro" id="IPR012677">
    <property type="entry name" value="Nucleotide-bd_a/b_plait_sf"/>
</dbReference>
<dbReference type="GO" id="GO:0016579">
    <property type="term" value="P:protein deubiquitination"/>
    <property type="evidence" value="ECO:0007669"/>
    <property type="project" value="TreeGrafter"/>
</dbReference>
<dbReference type="GO" id="GO:1990861">
    <property type="term" value="C:Ubp3-Bre5 deubiquitination complex"/>
    <property type="evidence" value="ECO:0007669"/>
    <property type="project" value="TreeGrafter"/>
</dbReference>
<feature type="region of interest" description="Disordered" evidence="3">
    <location>
        <begin position="186"/>
        <end position="218"/>
    </location>
</feature>
<dbReference type="GO" id="GO:0034517">
    <property type="term" value="P:ribophagy"/>
    <property type="evidence" value="ECO:0007669"/>
    <property type="project" value="TreeGrafter"/>
</dbReference>
<dbReference type="GO" id="GO:0003729">
    <property type="term" value="F:mRNA binding"/>
    <property type="evidence" value="ECO:0007669"/>
    <property type="project" value="TreeGrafter"/>
</dbReference>
<dbReference type="Pfam" id="PF00076">
    <property type="entry name" value="RRM_1"/>
    <property type="match status" value="1"/>
</dbReference>
<evidence type="ECO:0000313" key="6">
    <source>
        <dbReference type="EMBL" id="TKA69476.1"/>
    </source>
</evidence>
<evidence type="ECO:0000259" key="4">
    <source>
        <dbReference type="PROSITE" id="PS50102"/>
    </source>
</evidence>
<dbReference type="GO" id="GO:1990904">
    <property type="term" value="C:ribonucleoprotein complex"/>
    <property type="evidence" value="ECO:0007669"/>
    <property type="project" value="TreeGrafter"/>
</dbReference>
<evidence type="ECO:0000259" key="5">
    <source>
        <dbReference type="PROSITE" id="PS50177"/>
    </source>
</evidence>
<feature type="compositionally biased region" description="Basic and acidic residues" evidence="3">
    <location>
        <begin position="304"/>
        <end position="318"/>
    </location>
</feature>
<feature type="compositionally biased region" description="Low complexity" evidence="3">
    <location>
        <begin position="356"/>
        <end position="427"/>
    </location>
</feature>
<dbReference type="InterPro" id="IPR002075">
    <property type="entry name" value="NTF2_dom"/>
</dbReference>
<dbReference type="GO" id="GO:0005829">
    <property type="term" value="C:cytosol"/>
    <property type="evidence" value="ECO:0007669"/>
    <property type="project" value="TreeGrafter"/>
</dbReference>
<dbReference type="STRING" id="329884.A0A4U0X2L3"/>
<gene>
    <name evidence="6" type="ORF">B0A55_08948</name>
</gene>
<feature type="domain" description="RRM" evidence="4">
    <location>
        <begin position="451"/>
        <end position="523"/>
    </location>
</feature>
<protein>
    <recommendedName>
        <fullName evidence="8">NTF2 domain-containing protein</fullName>
    </recommendedName>
</protein>
<feature type="compositionally biased region" description="Basic and acidic residues" evidence="3">
    <location>
        <begin position="287"/>
        <end position="296"/>
    </location>
</feature>
<keyword evidence="7" id="KW-1185">Reference proteome</keyword>
<evidence type="ECO:0000256" key="3">
    <source>
        <dbReference type="SAM" id="MobiDB-lite"/>
    </source>
</evidence>
<evidence type="ECO:0000313" key="7">
    <source>
        <dbReference type="Proteomes" id="UP000309340"/>
    </source>
</evidence>
<feature type="domain" description="NTF2" evidence="5">
    <location>
        <begin position="66"/>
        <end position="181"/>
    </location>
</feature>
<accession>A0A4U0X2L3</accession>
<feature type="compositionally biased region" description="Polar residues" evidence="3">
    <location>
        <begin position="26"/>
        <end position="60"/>
    </location>
</feature>
<evidence type="ECO:0000256" key="1">
    <source>
        <dbReference type="ARBA" id="ARBA00022884"/>
    </source>
</evidence>
<dbReference type="FunFam" id="3.10.450.50:FF:000003">
    <property type="entry name" value="Nuclear transport factor 2 family protein"/>
    <property type="match status" value="1"/>
</dbReference>
<dbReference type="InterPro" id="IPR000504">
    <property type="entry name" value="RRM_dom"/>
</dbReference>
<dbReference type="SUPFAM" id="SSF54928">
    <property type="entry name" value="RNA-binding domain, RBD"/>
    <property type="match status" value="1"/>
</dbReference>
<dbReference type="SMART" id="SM00360">
    <property type="entry name" value="RRM"/>
    <property type="match status" value="1"/>
</dbReference>
<dbReference type="InterPro" id="IPR035979">
    <property type="entry name" value="RBD_domain_sf"/>
</dbReference>
<dbReference type="InterPro" id="IPR032710">
    <property type="entry name" value="NTF2-like_dom_sf"/>
</dbReference>
<dbReference type="Gene3D" id="3.30.70.330">
    <property type="match status" value="1"/>
</dbReference>
<dbReference type="Proteomes" id="UP000309340">
    <property type="component" value="Unassembled WGS sequence"/>
</dbReference>
<dbReference type="SUPFAM" id="SSF54427">
    <property type="entry name" value="NTF2-like"/>
    <property type="match status" value="1"/>
</dbReference>
<dbReference type="CDD" id="cd00590">
    <property type="entry name" value="RRM_SF"/>
    <property type="match status" value="1"/>
</dbReference>
<dbReference type="EMBL" id="NAJQ01000446">
    <property type="protein sequence ID" value="TKA69476.1"/>
    <property type="molecule type" value="Genomic_DNA"/>
</dbReference>
<dbReference type="Gene3D" id="3.10.450.50">
    <property type="match status" value="1"/>
</dbReference>
<dbReference type="OrthoDB" id="339151at2759"/>
<dbReference type="PROSITE" id="PS50177">
    <property type="entry name" value="NTF2_DOMAIN"/>
    <property type="match status" value="1"/>
</dbReference>
<dbReference type="InterPro" id="IPR018222">
    <property type="entry name" value="Nuclear_transport_factor_2_euk"/>
</dbReference>
<feature type="region of interest" description="Disordered" evidence="3">
    <location>
        <begin position="251"/>
        <end position="427"/>
    </location>
</feature>
<dbReference type="PANTHER" id="PTHR10693:SF20">
    <property type="entry name" value="AT27578P"/>
    <property type="match status" value="1"/>
</dbReference>
<dbReference type="CDD" id="cd00780">
    <property type="entry name" value="NTF2"/>
    <property type="match status" value="1"/>
</dbReference>
<feature type="compositionally biased region" description="Acidic residues" evidence="3">
    <location>
        <begin position="200"/>
        <end position="214"/>
    </location>
</feature>
<reference evidence="6 7" key="1">
    <citation type="submission" date="2017-03" db="EMBL/GenBank/DDBJ databases">
        <title>Genomes of endolithic fungi from Antarctica.</title>
        <authorList>
            <person name="Coleine C."/>
            <person name="Masonjones S."/>
            <person name="Stajich J.E."/>
        </authorList>
    </citation>
    <scope>NUCLEOTIDE SEQUENCE [LARGE SCALE GENOMIC DNA]</scope>
    <source>
        <strain evidence="6 7">CCFEE 5184</strain>
    </source>
</reference>
<dbReference type="AlphaFoldDB" id="A0A4U0X2L3"/>
<comment type="caution">
    <text evidence="6">The sequence shown here is derived from an EMBL/GenBank/DDBJ whole genome shotgun (WGS) entry which is preliminary data.</text>
</comment>
<evidence type="ECO:0008006" key="8">
    <source>
        <dbReference type="Google" id="ProtNLM"/>
    </source>
</evidence>
<sequence>MAEVATMPSANGYTPHQGYGSIEQHGGNNAYGSTPASSQSMYTQPAAQEMASSSTGNQSDIPKAEVSWYFAEQYYTTMSRSPEKLHLFYGKPSQFVSGQETDKVPVSVGQRAISDRIKELELQDCKVRVTNVDSQASGANILIVVIGEMSNKGQPHRKFTQTFVLATQTNGYFVLNDILRFLIEEEEEEEQSETEVVPQGEEEEQQFPEDDTDLPDPLASVPEAVKAAMMRSDDPLAMEVDAQAVDKELEEKVVKADEPPAATVNGDAETEQSETNHVEETPSAAAAEDKEAEHPVEPPLSRSATKEKEEVQPEKPKDPAPSPAPAPSTQTPAQPAAPPKPAAPKTWASLAASANRVATPAAPQQPAQPRQAVPTTKPQAPAPSRAPAQTPATPASPAQAPATQSSTAPTAPASQPGESNTTSSTTNQQDEWVAVQGHNRQQLRQVEQGNCRGYVRNVHEGLEVADLQAHFKQFGELTGVEISRLKTCAFIDFRTPEQYQAAFAGNPHQIGSDKLYIEERRIRPGSVPFNPRGGGAYGRGGGRGGGGRGGGGPGQSGMPSRGGGEFGGGRGRGGGYGMPRGGGGVAPRGRGGV</sequence>
<dbReference type="PANTHER" id="PTHR10693">
    <property type="entry name" value="RAS GTPASE-ACTIVATING PROTEIN-BINDING PROTEIN"/>
    <property type="match status" value="1"/>
</dbReference>
<proteinExistence type="predicted"/>
<organism evidence="6 7">
    <name type="scientific">Friedmanniomyces simplex</name>
    <dbReference type="NCBI Taxonomy" id="329884"/>
    <lineage>
        <taxon>Eukaryota</taxon>
        <taxon>Fungi</taxon>
        <taxon>Dikarya</taxon>
        <taxon>Ascomycota</taxon>
        <taxon>Pezizomycotina</taxon>
        <taxon>Dothideomycetes</taxon>
        <taxon>Dothideomycetidae</taxon>
        <taxon>Mycosphaerellales</taxon>
        <taxon>Teratosphaeriaceae</taxon>
        <taxon>Friedmanniomyces</taxon>
    </lineage>
</organism>
<name>A0A4U0X2L3_9PEZI</name>
<dbReference type="PROSITE" id="PS50102">
    <property type="entry name" value="RRM"/>
    <property type="match status" value="1"/>
</dbReference>
<dbReference type="Pfam" id="PF02136">
    <property type="entry name" value="NTF2"/>
    <property type="match status" value="1"/>
</dbReference>